<dbReference type="EMBL" id="AAXW01000002">
    <property type="protein sequence ID" value="EAZ93608.1"/>
    <property type="molecule type" value="Genomic_DNA"/>
</dbReference>
<name>A3IIH6_9CHRO</name>
<evidence type="ECO:0000256" key="1">
    <source>
        <dbReference type="SAM" id="MobiDB-lite"/>
    </source>
</evidence>
<proteinExistence type="predicted"/>
<dbReference type="AlphaFoldDB" id="A3IIH6"/>
<reference evidence="2 3" key="1">
    <citation type="submission" date="2007-03" db="EMBL/GenBank/DDBJ databases">
        <authorList>
            <person name="Stal L."/>
            <person name="Ferriera S."/>
            <person name="Johnson J."/>
            <person name="Kravitz S."/>
            <person name="Beeson K."/>
            <person name="Sutton G."/>
            <person name="Rogers Y.-H."/>
            <person name="Friedman R."/>
            <person name="Frazier M."/>
            <person name="Venter J.C."/>
        </authorList>
    </citation>
    <scope>NUCLEOTIDE SEQUENCE [LARGE SCALE GENOMIC DNA]</scope>
    <source>
        <strain evidence="2 3">CCY0110</strain>
    </source>
</reference>
<keyword evidence="3" id="KW-1185">Reference proteome</keyword>
<sequence length="31" mass="3291">MKLHRNAGSRRNGDTGITIIVTGEGGLRGPR</sequence>
<dbReference type="Proteomes" id="UP000003781">
    <property type="component" value="Unassembled WGS sequence"/>
</dbReference>
<accession>A3IIH6</accession>
<evidence type="ECO:0000313" key="3">
    <source>
        <dbReference type="Proteomes" id="UP000003781"/>
    </source>
</evidence>
<protein>
    <submittedName>
        <fullName evidence="2">Uncharacterized protein</fullName>
    </submittedName>
</protein>
<feature type="region of interest" description="Disordered" evidence="1">
    <location>
        <begin position="1"/>
        <end position="31"/>
    </location>
</feature>
<comment type="caution">
    <text evidence="2">The sequence shown here is derived from an EMBL/GenBank/DDBJ whole genome shotgun (WGS) entry which is preliminary data.</text>
</comment>
<evidence type="ECO:0000313" key="2">
    <source>
        <dbReference type="EMBL" id="EAZ93608.1"/>
    </source>
</evidence>
<gene>
    <name evidence="2" type="ORF">CY0110_17472</name>
</gene>
<organism evidence="2 3">
    <name type="scientific">Crocosphaera chwakensis CCY0110</name>
    <dbReference type="NCBI Taxonomy" id="391612"/>
    <lineage>
        <taxon>Bacteria</taxon>
        <taxon>Bacillati</taxon>
        <taxon>Cyanobacteriota</taxon>
        <taxon>Cyanophyceae</taxon>
        <taxon>Oscillatoriophycideae</taxon>
        <taxon>Chroococcales</taxon>
        <taxon>Aphanothecaceae</taxon>
        <taxon>Crocosphaera</taxon>
        <taxon>Crocosphaera chwakensis</taxon>
    </lineage>
</organism>